<feature type="region of interest" description="Disordered" evidence="1">
    <location>
        <begin position="33"/>
        <end position="59"/>
    </location>
</feature>
<proteinExistence type="predicted"/>
<feature type="region of interest" description="Disordered" evidence="1">
    <location>
        <begin position="140"/>
        <end position="163"/>
    </location>
</feature>
<dbReference type="AlphaFoldDB" id="A0A1I6P3N0"/>
<dbReference type="Proteomes" id="UP000199199">
    <property type="component" value="Unassembled WGS sequence"/>
</dbReference>
<feature type="compositionally biased region" description="Basic and acidic residues" evidence="1">
    <location>
        <begin position="33"/>
        <end position="43"/>
    </location>
</feature>
<gene>
    <name evidence="2" type="ORF">SAMN04488556_0300</name>
</gene>
<reference evidence="3" key="1">
    <citation type="submission" date="2016-10" db="EMBL/GenBank/DDBJ databases">
        <authorList>
            <person name="Varghese N."/>
            <person name="Submissions S."/>
        </authorList>
    </citation>
    <scope>NUCLEOTIDE SEQUENCE [LARGE SCALE GENOMIC DNA]</scope>
    <source>
        <strain evidence="3">DSM 22427</strain>
    </source>
</reference>
<dbReference type="EMBL" id="FOZS01000001">
    <property type="protein sequence ID" value="SFS34802.1"/>
    <property type="molecule type" value="Genomic_DNA"/>
</dbReference>
<keyword evidence="3" id="KW-1185">Reference proteome</keyword>
<protein>
    <submittedName>
        <fullName evidence="2">Uncharacterized protein</fullName>
    </submittedName>
</protein>
<sequence length="194" mass="21272">MNYLLRRVTRISSRHGSRANRTTSRVALLPIGDRNRETGADKRRLTRPRYTGSSTGIAAGRSELSTSPLISQLPLIARFETRSKIRVDSDGIAVDLEVLESSNSTRVPPRVAQRSAMETDPQFVRTGDDGLACHIRFGAETRPTGSNEPMSESVSALRDRSVNPDRPTALANLVIRAYPPLINRSTVTWSASTG</sequence>
<evidence type="ECO:0000313" key="3">
    <source>
        <dbReference type="Proteomes" id="UP000199199"/>
    </source>
</evidence>
<name>A0A1I6P3N0_9EURY</name>
<evidence type="ECO:0000313" key="2">
    <source>
        <dbReference type="EMBL" id="SFS34802.1"/>
    </source>
</evidence>
<organism evidence="2 3">
    <name type="scientific">Halostagnicola kamekurae</name>
    <dbReference type="NCBI Taxonomy" id="619731"/>
    <lineage>
        <taxon>Archaea</taxon>
        <taxon>Methanobacteriati</taxon>
        <taxon>Methanobacteriota</taxon>
        <taxon>Stenosarchaea group</taxon>
        <taxon>Halobacteria</taxon>
        <taxon>Halobacteriales</taxon>
        <taxon>Natrialbaceae</taxon>
        <taxon>Halostagnicola</taxon>
    </lineage>
</organism>
<evidence type="ECO:0000256" key="1">
    <source>
        <dbReference type="SAM" id="MobiDB-lite"/>
    </source>
</evidence>
<accession>A0A1I6P3N0</accession>
<feature type="compositionally biased region" description="Polar residues" evidence="1">
    <location>
        <begin position="143"/>
        <end position="154"/>
    </location>
</feature>